<name>A0A5N0UWY5_9PSEU</name>
<feature type="domain" description="AB hydrolase-1" evidence="1">
    <location>
        <begin position="28"/>
        <end position="269"/>
    </location>
</feature>
<accession>A0A5N0UWY5</accession>
<dbReference type="AlphaFoldDB" id="A0A5N0UWY5"/>
<keyword evidence="3" id="KW-1185">Reference proteome</keyword>
<dbReference type="PANTHER" id="PTHR43194:SF2">
    <property type="entry name" value="PEROXISOMAL MEMBRANE PROTEIN LPX1"/>
    <property type="match status" value="1"/>
</dbReference>
<sequence length="279" mass="29943">MTSTTRRLDGKGVRLAADWAGPADGPAVVLLHGGGQTRHSWGETVEALVRNGFLTVNVDLRGHGESEWASDGDYSATTIADDIRAIAAELARPVALVGASMGGRAALLAAGEEPAVDCAGLVLVDVTPRMSAAGRRQVVEFMRGGLDGFVTLEDAAAAVSRYLPHRPPVKDTRGLAKNLRRGEDGRWRWHWDPALVDHPGYDPEDDPARFEAAAARVTAPFLLVRGGSSELVEPEHVRAFLDVAPQAEFAEVGKARHMVAGDRNQEFTDVIREFLARGL</sequence>
<dbReference type="EMBL" id="VMNW02000042">
    <property type="protein sequence ID" value="KAA9157327.1"/>
    <property type="molecule type" value="Genomic_DNA"/>
</dbReference>
<dbReference type="InterPro" id="IPR029058">
    <property type="entry name" value="AB_hydrolase_fold"/>
</dbReference>
<comment type="caution">
    <text evidence="2">The sequence shown here is derived from an EMBL/GenBank/DDBJ whole genome shotgun (WGS) entry which is preliminary data.</text>
</comment>
<dbReference type="SUPFAM" id="SSF53474">
    <property type="entry name" value="alpha/beta-Hydrolases"/>
    <property type="match status" value="1"/>
</dbReference>
<dbReference type="RefSeq" id="WP_144748901.1">
    <property type="nucleotide sequence ID" value="NZ_VMNW02000042.1"/>
</dbReference>
<dbReference type="Pfam" id="PF12697">
    <property type="entry name" value="Abhydrolase_6"/>
    <property type="match status" value="1"/>
</dbReference>
<protein>
    <submittedName>
        <fullName evidence="2">Alpha/beta hydrolase</fullName>
    </submittedName>
</protein>
<reference evidence="2" key="1">
    <citation type="submission" date="2019-09" db="EMBL/GenBank/DDBJ databases">
        <authorList>
            <person name="Teo W.F.A."/>
            <person name="Duangmal K."/>
        </authorList>
    </citation>
    <scope>NUCLEOTIDE SEQUENCE [LARGE SCALE GENOMIC DNA]</scope>
    <source>
        <strain evidence="2">K81G1</strain>
    </source>
</reference>
<gene>
    <name evidence="2" type="ORF">FPZ12_025500</name>
</gene>
<organism evidence="2 3">
    <name type="scientific">Amycolatopsis acidicola</name>
    <dbReference type="NCBI Taxonomy" id="2596893"/>
    <lineage>
        <taxon>Bacteria</taxon>
        <taxon>Bacillati</taxon>
        <taxon>Actinomycetota</taxon>
        <taxon>Actinomycetes</taxon>
        <taxon>Pseudonocardiales</taxon>
        <taxon>Pseudonocardiaceae</taxon>
        <taxon>Amycolatopsis</taxon>
    </lineage>
</organism>
<dbReference type="Proteomes" id="UP000319769">
    <property type="component" value="Unassembled WGS sequence"/>
</dbReference>
<proteinExistence type="predicted"/>
<evidence type="ECO:0000313" key="2">
    <source>
        <dbReference type="EMBL" id="KAA9157327.1"/>
    </source>
</evidence>
<dbReference type="InterPro" id="IPR050228">
    <property type="entry name" value="Carboxylesterase_BioH"/>
</dbReference>
<dbReference type="Gene3D" id="3.40.50.1820">
    <property type="entry name" value="alpha/beta hydrolase"/>
    <property type="match status" value="1"/>
</dbReference>
<dbReference type="OrthoDB" id="9804819at2"/>
<keyword evidence="2" id="KW-0378">Hydrolase</keyword>
<dbReference type="InterPro" id="IPR000073">
    <property type="entry name" value="AB_hydrolase_1"/>
</dbReference>
<dbReference type="GO" id="GO:0016787">
    <property type="term" value="F:hydrolase activity"/>
    <property type="evidence" value="ECO:0007669"/>
    <property type="project" value="UniProtKB-KW"/>
</dbReference>
<dbReference type="PANTHER" id="PTHR43194">
    <property type="entry name" value="HYDROLASE ALPHA/BETA FOLD FAMILY"/>
    <property type="match status" value="1"/>
</dbReference>
<evidence type="ECO:0000313" key="3">
    <source>
        <dbReference type="Proteomes" id="UP000319769"/>
    </source>
</evidence>
<evidence type="ECO:0000259" key="1">
    <source>
        <dbReference type="Pfam" id="PF12697"/>
    </source>
</evidence>